<sequence>MKRGRARAVPDGQHDRGDRALGGSGVRRSGHPRERRAAPGEP</sequence>
<organism evidence="2 3">
    <name type="scientific">Sorangium cellulosum So0157-2</name>
    <dbReference type="NCBI Taxonomy" id="1254432"/>
    <lineage>
        <taxon>Bacteria</taxon>
        <taxon>Pseudomonadati</taxon>
        <taxon>Myxococcota</taxon>
        <taxon>Polyangia</taxon>
        <taxon>Polyangiales</taxon>
        <taxon>Polyangiaceae</taxon>
        <taxon>Sorangium</taxon>
    </lineage>
</organism>
<evidence type="ECO:0000256" key="1">
    <source>
        <dbReference type="SAM" id="MobiDB-lite"/>
    </source>
</evidence>
<dbReference type="Proteomes" id="UP000014803">
    <property type="component" value="Chromosome"/>
</dbReference>
<evidence type="ECO:0000313" key="3">
    <source>
        <dbReference type="Proteomes" id="UP000014803"/>
    </source>
</evidence>
<protein>
    <submittedName>
        <fullName evidence="2">Uncharacterized protein</fullName>
    </submittedName>
</protein>
<dbReference type="AlphaFoldDB" id="S4XP94"/>
<feature type="region of interest" description="Disordered" evidence="1">
    <location>
        <begin position="1"/>
        <end position="42"/>
    </location>
</feature>
<name>S4XP94_SORCE</name>
<feature type="compositionally biased region" description="Basic and acidic residues" evidence="1">
    <location>
        <begin position="31"/>
        <end position="42"/>
    </location>
</feature>
<gene>
    <name evidence="2" type="ORF">SCE1572_07370</name>
</gene>
<reference evidence="2 3" key="1">
    <citation type="journal article" date="2013" name="Sci. Rep.">
        <title>Extraordinary expansion of a Sorangium cellulosum genome from an alkaline milieu.</title>
        <authorList>
            <person name="Han K."/>
            <person name="Li Z.F."/>
            <person name="Peng R."/>
            <person name="Zhu L.P."/>
            <person name="Zhou T."/>
            <person name="Wang L.G."/>
            <person name="Li S.G."/>
            <person name="Zhang X.B."/>
            <person name="Hu W."/>
            <person name="Wu Z.H."/>
            <person name="Qin N."/>
            <person name="Li Y.Z."/>
        </authorList>
    </citation>
    <scope>NUCLEOTIDE SEQUENCE [LARGE SCALE GENOMIC DNA]</scope>
    <source>
        <strain evidence="2 3">So0157-2</strain>
    </source>
</reference>
<dbReference type="KEGG" id="scu:SCE1572_07370"/>
<evidence type="ECO:0000313" key="2">
    <source>
        <dbReference type="EMBL" id="AGP34339.1"/>
    </source>
</evidence>
<accession>S4XP94</accession>
<dbReference type="EMBL" id="CP003969">
    <property type="protein sequence ID" value="AGP34339.1"/>
    <property type="molecule type" value="Genomic_DNA"/>
</dbReference>
<proteinExistence type="predicted"/>
<dbReference type="HOGENOM" id="CLU_3257958_0_0_7"/>